<gene>
    <name evidence="1" type="ORF">B9P89_29800</name>
</gene>
<sequence length="70" mass="7417">PTIAAALTDAVCQLLVAVIAEATGTGAGREGTNIANLIHWIHFISLLFYQWLCAGDFPSAIDVDLSAIFQ</sequence>
<organism evidence="1 2">
    <name type="scientific">Citrobacter freundii</name>
    <dbReference type="NCBI Taxonomy" id="546"/>
    <lineage>
        <taxon>Bacteria</taxon>
        <taxon>Pseudomonadati</taxon>
        <taxon>Pseudomonadota</taxon>
        <taxon>Gammaproteobacteria</taxon>
        <taxon>Enterobacterales</taxon>
        <taxon>Enterobacteriaceae</taxon>
        <taxon>Citrobacter</taxon>
        <taxon>Citrobacter freundii complex</taxon>
    </lineage>
</organism>
<feature type="non-terminal residue" evidence="1">
    <location>
        <position position="1"/>
    </location>
</feature>
<comment type="caution">
    <text evidence="1">The sequence shown here is derived from an EMBL/GenBank/DDBJ whole genome shotgun (WGS) entry which is preliminary data.</text>
</comment>
<reference evidence="1 2" key="1">
    <citation type="submission" date="2017-04" db="EMBL/GenBank/DDBJ databases">
        <title>Emergence of KPC-2-producing Citrobacter isolates from sediments of a Chinese river.</title>
        <authorList>
            <person name="Zheng B."/>
        </authorList>
    </citation>
    <scope>NUCLEOTIDE SEQUENCE [LARGE SCALE GENOMIC DNA]</scope>
    <source>
        <strain evidence="1 2">C191</strain>
    </source>
</reference>
<dbReference type="AlphaFoldDB" id="A0AA44SHG2"/>
<evidence type="ECO:0000313" key="2">
    <source>
        <dbReference type="Proteomes" id="UP000215827"/>
    </source>
</evidence>
<evidence type="ECO:0000313" key="1">
    <source>
        <dbReference type="EMBL" id="OYQ91498.1"/>
    </source>
</evidence>
<dbReference type="Proteomes" id="UP000215827">
    <property type="component" value="Unassembled WGS sequence"/>
</dbReference>
<dbReference type="EMBL" id="NEFA01000106">
    <property type="protein sequence ID" value="OYQ91498.1"/>
    <property type="molecule type" value="Genomic_DNA"/>
</dbReference>
<proteinExistence type="predicted"/>
<name>A0AA44SHG2_CITFR</name>
<dbReference type="RefSeq" id="WP_217905996.1">
    <property type="nucleotide sequence ID" value="NZ_NEFA01000106.1"/>
</dbReference>
<protein>
    <submittedName>
        <fullName evidence="1">Uncharacterized protein</fullName>
    </submittedName>
</protein>
<accession>A0AA44SHG2</accession>